<organism evidence="8 9">
    <name type="scientific">Prunus yedoensis var. nudiflora</name>
    <dbReference type="NCBI Taxonomy" id="2094558"/>
    <lineage>
        <taxon>Eukaryota</taxon>
        <taxon>Viridiplantae</taxon>
        <taxon>Streptophyta</taxon>
        <taxon>Embryophyta</taxon>
        <taxon>Tracheophyta</taxon>
        <taxon>Spermatophyta</taxon>
        <taxon>Magnoliopsida</taxon>
        <taxon>eudicotyledons</taxon>
        <taxon>Gunneridae</taxon>
        <taxon>Pentapetalae</taxon>
        <taxon>rosids</taxon>
        <taxon>fabids</taxon>
        <taxon>Rosales</taxon>
        <taxon>Rosaceae</taxon>
        <taxon>Amygdaloideae</taxon>
        <taxon>Amygdaleae</taxon>
        <taxon>Prunus</taxon>
    </lineage>
</organism>
<dbReference type="STRING" id="2094558.A0A314ZDF9"/>
<dbReference type="OrthoDB" id="3176171at2759"/>
<dbReference type="PANTHER" id="PTHR47972">
    <property type="entry name" value="KINESIN-LIKE PROTEIN KLP-3"/>
    <property type="match status" value="1"/>
</dbReference>
<evidence type="ECO:0000259" key="7">
    <source>
        <dbReference type="PROSITE" id="PS50067"/>
    </source>
</evidence>
<dbReference type="GO" id="GO:0005524">
    <property type="term" value="F:ATP binding"/>
    <property type="evidence" value="ECO:0007669"/>
    <property type="project" value="UniProtKB-UniRule"/>
</dbReference>
<dbReference type="PROSITE" id="PS50067">
    <property type="entry name" value="KINESIN_MOTOR_2"/>
    <property type="match status" value="1"/>
</dbReference>
<feature type="compositionally biased region" description="Basic and acidic residues" evidence="6">
    <location>
        <begin position="412"/>
        <end position="426"/>
    </location>
</feature>
<feature type="domain" description="Kinesin motor" evidence="7">
    <location>
        <begin position="50"/>
        <end position="371"/>
    </location>
</feature>
<name>A0A314ZDF9_PRUYE</name>
<dbReference type="CDD" id="cd01366">
    <property type="entry name" value="KISc_C_terminal"/>
    <property type="match status" value="1"/>
</dbReference>
<evidence type="ECO:0000313" key="8">
    <source>
        <dbReference type="EMBL" id="PQQ15248.1"/>
    </source>
</evidence>
<dbReference type="SMART" id="SM00129">
    <property type="entry name" value="KISc"/>
    <property type="match status" value="1"/>
</dbReference>
<dbReference type="Gene3D" id="3.40.850.10">
    <property type="entry name" value="Kinesin motor domain"/>
    <property type="match status" value="1"/>
</dbReference>
<dbReference type="InterPro" id="IPR027417">
    <property type="entry name" value="P-loop_NTPase"/>
</dbReference>
<evidence type="ECO:0000256" key="1">
    <source>
        <dbReference type="ARBA" id="ARBA00022741"/>
    </source>
</evidence>
<sequence>MKEDIDRKNEQTAAILRMQGAQLAELEVLYKEEQLLRKRYFNTIEDMKGKIRVFCRLRPLNEKEIADEERASTTSVDEFTVEHPWKDDKLKQHTYDCVFDGSATQQDVFEDTRYLVQSAVDGYNVCIFAYGQTGSGKTYTIYGSDANPGLTPRATAELFKIMKRDSNKFSFSLKAYMVEVYQDTLVDLLLPKNSKRLKLDIKKDSKGMVSVENITVLSISTYDELKNNIQRGSERRHVAGTQMNEESSRSHLIVSIVIESTNLQTQSVARGKLSFVDLAGSERIKKSGSSGSQLKEAQSINKSLSALGDVISSLSSGGQHIPYRNHKLTMLMSDSLGGNAKTLMFVNVSPAESNVDETHNSLMYASRVRSIVNDPSKNVSSKEIMRLKKLVAYWKEQAGKRGDEEDLEEIQEERPVKDRADGRHSM</sequence>
<dbReference type="InterPro" id="IPR001752">
    <property type="entry name" value="Kinesin_motor_dom"/>
</dbReference>
<keyword evidence="3 4" id="KW-0505">Motor protein</keyword>
<evidence type="ECO:0000256" key="3">
    <source>
        <dbReference type="ARBA" id="ARBA00023175"/>
    </source>
</evidence>
<reference evidence="8 9" key="1">
    <citation type="submission" date="2018-02" db="EMBL/GenBank/DDBJ databases">
        <title>Draft genome of wild Prunus yedoensis var. nudiflora.</title>
        <authorList>
            <person name="Baek S."/>
            <person name="Kim J.-H."/>
            <person name="Choi K."/>
            <person name="Kim G.-B."/>
            <person name="Cho A."/>
            <person name="Jang H."/>
            <person name="Shin C.-H."/>
            <person name="Yu H.-J."/>
            <person name="Mun J.-H."/>
        </authorList>
    </citation>
    <scope>NUCLEOTIDE SEQUENCE [LARGE SCALE GENOMIC DNA]</scope>
    <source>
        <strain evidence="9">cv. Jeju island</strain>
        <tissue evidence="8">Leaf</tissue>
    </source>
</reference>
<dbReference type="Pfam" id="PF00225">
    <property type="entry name" value="Kinesin"/>
    <property type="match status" value="1"/>
</dbReference>
<proteinExistence type="inferred from homology"/>
<dbReference type="PANTHER" id="PTHR47972:SF16">
    <property type="entry name" value="KINESIN-LIKE PROTEIN"/>
    <property type="match status" value="1"/>
</dbReference>
<dbReference type="InterPro" id="IPR027640">
    <property type="entry name" value="Kinesin-like_fam"/>
</dbReference>
<dbReference type="Gene3D" id="6.10.250.760">
    <property type="match status" value="1"/>
</dbReference>
<dbReference type="GO" id="GO:0005874">
    <property type="term" value="C:microtubule"/>
    <property type="evidence" value="ECO:0007669"/>
    <property type="project" value="UniProtKB-KW"/>
</dbReference>
<feature type="region of interest" description="Disordered" evidence="6">
    <location>
        <begin position="397"/>
        <end position="426"/>
    </location>
</feature>
<dbReference type="InterPro" id="IPR011254">
    <property type="entry name" value="Prismane-like_sf"/>
</dbReference>
<feature type="binding site" evidence="4">
    <location>
        <begin position="131"/>
        <end position="138"/>
    </location>
    <ligand>
        <name>ATP</name>
        <dbReference type="ChEBI" id="CHEBI:30616"/>
    </ligand>
</feature>
<protein>
    <recommendedName>
        <fullName evidence="5">Kinesin-like protein</fullName>
    </recommendedName>
</protein>
<dbReference type="FunFam" id="3.40.850.10:FF:000041">
    <property type="entry name" value="Kinesin-like calmodulin-binding protein"/>
    <property type="match status" value="1"/>
</dbReference>
<dbReference type="PRINTS" id="PR00380">
    <property type="entry name" value="KINESINHEAVY"/>
</dbReference>
<gene>
    <name evidence="8" type="ORF">Pyn_12647</name>
</gene>
<accession>A0A314ZDF9</accession>
<dbReference type="GO" id="GO:0003777">
    <property type="term" value="F:microtubule motor activity"/>
    <property type="evidence" value="ECO:0007669"/>
    <property type="project" value="InterPro"/>
</dbReference>
<keyword evidence="1 4" id="KW-0547">Nucleotide-binding</keyword>
<evidence type="ECO:0000256" key="5">
    <source>
        <dbReference type="RuleBase" id="RU000394"/>
    </source>
</evidence>
<comment type="caution">
    <text evidence="8">The sequence shown here is derived from an EMBL/GenBank/DDBJ whole genome shotgun (WGS) entry which is preliminary data.</text>
</comment>
<keyword evidence="9" id="KW-1185">Reference proteome</keyword>
<comment type="similarity">
    <text evidence="4 5">Belongs to the TRAFAC class myosin-kinesin ATPase superfamily. Kinesin family.</text>
</comment>
<evidence type="ECO:0000256" key="6">
    <source>
        <dbReference type="SAM" id="MobiDB-lite"/>
    </source>
</evidence>
<dbReference type="InterPro" id="IPR036961">
    <property type="entry name" value="Kinesin_motor_dom_sf"/>
</dbReference>
<dbReference type="SUPFAM" id="SSF56821">
    <property type="entry name" value="Prismane protein-like"/>
    <property type="match status" value="1"/>
</dbReference>
<dbReference type="Proteomes" id="UP000250321">
    <property type="component" value="Unassembled WGS sequence"/>
</dbReference>
<evidence type="ECO:0000313" key="9">
    <source>
        <dbReference type="Proteomes" id="UP000250321"/>
    </source>
</evidence>
<dbReference type="GO" id="GO:0016491">
    <property type="term" value="F:oxidoreductase activity"/>
    <property type="evidence" value="ECO:0007669"/>
    <property type="project" value="InterPro"/>
</dbReference>
<evidence type="ECO:0000256" key="2">
    <source>
        <dbReference type="ARBA" id="ARBA00022840"/>
    </source>
</evidence>
<keyword evidence="5" id="KW-0493">Microtubule</keyword>
<dbReference type="AlphaFoldDB" id="A0A314ZDF9"/>
<dbReference type="PROSITE" id="PS00411">
    <property type="entry name" value="KINESIN_MOTOR_1"/>
    <property type="match status" value="1"/>
</dbReference>
<dbReference type="EMBL" id="PJQY01000232">
    <property type="protein sequence ID" value="PQQ15248.1"/>
    <property type="molecule type" value="Genomic_DNA"/>
</dbReference>
<dbReference type="GO" id="GO:0008017">
    <property type="term" value="F:microtubule binding"/>
    <property type="evidence" value="ECO:0007669"/>
    <property type="project" value="InterPro"/>
</dbReference>
<evidence type="ECO:0000256" key="4">
    <source>
        <dbReference type="PROSITE-ProRule" id="PRU00283"/>
    </source>
</evidence>
<dbReference type="InterPro" id="IPR019821">
    <property type="entry name" value="Kinesin_motor_CS"/>
</dbReference>
<dbReference type="GO" id="GO:0007018">
    <property type="term" value="P:microtubule-based movement"/>
    <property type="evidence" value="ECO:0007669"/>
    <property type="project" value="InterPro"/>
</dbReference>
<dbReference type="SUPFAM" id="SSF52540">
    <property type="entry name" value="P-loop containing nucleoside triphosphate hydrolases"/>
    <property type="match status" value="1"/>
</dbReference>
<keyword evidence="2 4" id="KW-0067">ATP-binding</keyword>